<name>A0A1N6E052_9MICO</name>
<dbReference type="EMBL" id="FSRJ01000001">
    <property type="protein sequence ID" value="SIN76406.1"/>
    <property type="molecule type" value="Genomic_DNA"/>
</dbReference>
<dbReference type="RefSeq" id="WP_074259110.1">
    <property type="nucleotide sequence ID" value="NZ_FSRJ01000001.1"/>
</dbReference>
<proteinExistence type="predicted"/>
<reference evidence="2" key="1">
    <citation type="submission" date="2016-11" db="EMBL/GenBank/DDBJ databases">
        <authorList>
            <person name="Varghese N."/>
            <person name="Submissions S."/>
        </authorList>
    </citation>
    <scope>NUCLEOTIDE SEQUENCE [LARGE SCALE GENOMIC DNA]</scope>
    <source>
        <strain evidence="2">DSM 8595</strain>
    </source>
</reference>
<dbReference type="OrthoDB" id="4559052at2"/>
<protein>
    <recommendedName>
        <fullName evidence="3">DUF4287 domain-containing protein</fullName>
    </recommendedName>
</protein>
<dbReference type="STRING" id="232089.SAMN05443544_0938"/>
<dbReference type="InterPro" id="IPR025629">
    <property type="entry name" value="DUF4287"/>
</dbReference>
<keyword evidence="2" id="KW-1185">Reference proteome</keyword>
<gene>
    <name evidence="1" type="ORF">SAMN05443544_0938</name>
</gene>
<evidence type="ECO:0000313" key="2">
    <source>
        <dbReference type="Proteomes" id="UP000184699"/>
    </source>
</evidence>
<evidence type="ECO:0000313" key="1">
    <source>
        <dbReference type="EMBL" id="SIN76406.1"/>
    </source>
</evidence>
<sequence length="97" mass="10738">MSQGQTYLDNVETSTGLTPRRFIELADERGFGAAGTKTGEVVAWLKTEYALGHGHAMAIAQVIKHRETVDIKNIETTSEPPISIGRLWLDGKDTRPW</sequence>
<dbReference type="Proteomes" id="UP000184699">
    <property type="component" value="Unassembled WGS sequence"/>
</dbReference>
<evidence type="ECO:0008006" key="3">
    <source>
        <dbReference type="Google" id="ProtNLM"/>
    </source>
</evidence>
<dbReference type="Pfam" id="PF14117">
    <property type="entry name" value="DUF4287"/>
    <property type="match status" value="1"/>
</dbReference>
<accession>A0A1N6E052</accession>
<organism evidence="1 2">
    <name type="scientific">Agromyces cerinus subsp. cerinus</name>
    <dbReference type="NCBI Taxonomy" id="232089"/>
    <lineage>
        <taxon>Bacteria</taxon>
        <taxon>Bacillati</taxon>
        <taxon>Actinomycetota</taxon>
        <taxon>Actinomycetes</taxon>
        <taxon>Micrococcales</taxon>
        <taxon>Microbacteriaceae</taxon>
        <taxon>Agromyces</taxon>
    </lineage>
</organism>
<dbReference type="AlphaFoldDB" id="A0A1N6E052"/>